<protein>
    <submittedName>
        <fullName evidence="2">Uncharacterized protein</fullName>
    </submittedName>
</protein>
<organism evidence="2 3">
    <name type="scientific">Streptomyces diacarni</name>
    <dbReference type="NCBI Taxonomy" id="2800381"/>
    <lineage>
        <taxon>Bacteria</taxon>
        <taxon>Bacillati</taxon>
        <taxon>Actinomycetota</taxon>
        <taxon>Actinomycetes</taxon>
        <taxon>Kitasatosporales</taxon>
        <taxon>Streptomycetaceae</taxon>
        <taxon>Streptomyces</taxon>
    </lineage>
</organism>
<dbReference type="AlphaFoldDB" id="A0A367F222"/>
<feature type="compositionally biased region" description="Basic and acidic residues" evidence="1">
    <location>
        <begin position="8"/>
        <end position="17"/>
    </location>
</feature>
<accession>A0A367F222</accession>
<keyword evidence="3" id="KW-1185">Reference proteome</keyword>
<feature type="region of interest" description="Disordered" evidence="1">
    <location>
        <begin position="72"/>
        <end position="130"/>
    </location>
</feature>
<evidence type="ECO:0000313" key="3">
    <source>
        <dbReference type="Proteomes" id="UP000252914"/>
    </source>
</evidence>
<feature type="region of interest" description="Disordered" evidence="1">
    <location>
        <begin position="1"/>
        <end position="34"/>
    </location>
</feature>
<name>A0A367F222_9ACTN</name>
<sequence length="130" mass="13568">MVVAGEGGARRAEDGGGRQDGGGGRGADAHECSLRSGRAVSRGVCAVRETSSTPRSKTIIINPHVPVAYAARALPDEAGRRMRRGPREPRGACGASPPVWKSSSGPARSRPVSPSACSRRGPCTTRRRRP</sequence>
<dbReference type="Proteomes" id="UP000252914">
    <property type="component" value="Unassembled WGS sequence"/>
</dbReference>
<gene>
    <name evidence="2" type="ORF">DTL70_13835</name>
</gene>
<evidence type="ECO:0000256" key="1">
    <source>
        <dbReference type="SAM" id="MobiDB-lite"/>
    </source>
</evidence>
<feature type="compositionally biased region" description="Basic and acidic residues" evidence="1">
    <location>
        <begin position="74"/>
        <end position="90"/>
    </location>
</feature>
<comment type="caution">
    <text evidence="2">The sequence shown here is derived from an EMBL/GenBank/DDBJ whole genome shotgun (WGS) entry which is preliminary data.</text>
</comment>
<dbReference type="EMBL" id="QOIN01000042">
    <property type="protein sequence ID" value="RCG23707.1"/>
    <property type="molecule type" value="Genomic_DNA"/>
</dbReference>
<proteinExistence type="predicted"/>
<reference evidence="2 3" key="1">
    <citation type="submission" date="2018-06" db="EMBL/GenBank/DDBJ databases">
        <title>Streptomyces reniochalinae sp. nov. and Streptomyces diacarnus sp. nov. from marine sponges.</title>
        <authorList>
            <person name="Li L."/>
        </authorList>
    </citation>
    <scope>NUCLEOTIDE SEQUENCE [LARGE SCALE GENOMIC DNA]</scope>
    <source>
        <strain evidence="2 3">LHW51701</strain>
    </source>
</reference>
<evidence type="ECO:0000313" key="2">
    <source>
        <dbReference type="EMBL" id="RCG23707.1"/>
    </source>
</evidence>